<dbReference type="InterPro" id="IPR000743">
    <property type="entry name" value="Glyco_hydro_28"/>
</dbReference>
<evidence type="ECO:0000313" key="17">
    <source>
        <dbReference type="Proteomes" id="UP000235786"/>
    </source>
</evidence>
<dbReference type="STRING" id="1149755.A0A2J6QYM2"/>
<keyword evidence="10 15" id="KW-0326">Glycosidase</keyword>
<dbReference type="PROSITE" id="PS00502">
    <property type="entry name" value="POLYGALACTURONASE"/>
    <property type="match status" value="1"/>
</dbReference>
<dbReference type="AlphaFoldDB" id="A0A2J6QYM2"/>
<dbReference type="GO" id="GO:0005576">
    <property type="term" value="C:extracellular region"/>
    <property type="evidence" value="ECO:0007669"/>
    <property type="project" value="UniProtKB-SubCell"/>
</dbReference>
<dbReference type="InterPro" id="IPR012334">
    <property type="entry name" value="Pectin_lyas_fold"/>
</dbReference>
<evidence type="ECO:0000256" key="14">
    <source>
        <dbReference type="PROSITE-ProRule" id="PRU10052"/>
    </source>
</evidence>
<evidence type="ECO:0000256" key="15">
    <source>
        <dbReference type="RuleBase" id="RU361169"/>
    </source>
</evidence>
<reference evidence="16 17" key="1">
    <citation type="submission" date="2016-04" db="EMBL/GenBank/DDBJ databases">
        <title>A degradative enzymes factory behind the ericoid mycorrhizal symbiosis.</title>
        <authorList>
            <consortium name="DOE Joint Genome Institute"/>
            <person name="Martino E."/>
            <person name="Morin E."/>
            <person name="Grelet G."/>
            <person name="Kuo A."/>
            <person name="Kohler A."/>
            <person name="Daghino S."/>
            <person name="Barry K."/>
            <person name="Choi C."/>
            <person name="Cichocki N."/>
            <person name="Clum A."/>
            <person name="Copeland A."/>
            <person name="Hainaut M."/>
            <person name="Haridas S."/>
            <person name="Labutti K."/>
            <person name="Lindquist E."/>
            <person name="Lipzen A."/>
            <person name="Khouja H.-R."/>
            <person name="Murat C."/>
            <person name="Ohm R."/>
            <person name="Olson A."/>
            <person name="Spatafora J."/>
            <person name="Veneault-Fourrey C."/>
            <person name="Henrissat B."/>
            <person name="Grigoriev I."/>
            <person name="Martin F."/>
            <person name="Perotto S."/>
        </authorList>
    </citation>
    <scope>NUCLEOTIDE SEQUENCE [LARGE SCALE GENOMIC DNA]</scope>
    <source>
        <strain evidence="16 17">F</strain>
    </source>
</reference>
<comment type="catalytic activity">
    <reaction evidence="12">
        <text>(1,4-alpha-D-galacturonosyl)n+m + H2O = (1,4-alpha-D-galacturonosyl)n + (1,4-alpha-D-galacturonosyl)m.</text>
        <dbReference type="EC" id="3.2.1.15"/>
    </reaction>
</comment>
<comment type="similarity">
    <text evidence="2 15">Belongs to the glycosyl hydrolase 28 family.</text>
</comment>
<feature type="active site" evidence="14">
    <location>
        <position position="324"/>
    </location>
</feature>
<evidence type="ECO:0000256" key="2">
    <source>
        <dbReference type="ARBA" id="ARBA00008834"/>
    </source>
</evidence>
<evidence type="ECO:0000256" key="7">
    <source>
        <dbReference type="ARBA" id="ARBA00022801"/>
    </source>
</evidence>
<dbReference type="OrthoDB" id="1546079at2759"/>
<keyword evidence="6" id="KW-0677">Repeat</keyword>
<keyword evidence="11" id="KW-0961">Cell wall biogenesis/degradation</keyword>
<dbReference type="Pfam" id="PF00295">
    <property type="entry name" value="Glyco_hydro_28"/>
    <property type="match status" value="1"/>
</dbReference>
<dbReference type="SMART" id="SM00710">
    <property type="entry name" value="PbH1"/>
    <property type="match status" value="5"/>
</dbReference>
<dbReference type="SUPFAM" id="SSF51126">
    <property type="entry name" value="Pectin lyase-like"/>
    <property type="match status" value="1"/>
</dbReference>
<evidence type="ECO:0000256" key="12">
    <source>
        <dbReference type="ARBA" id="ARBA00034074"/>
    </source>
</evidence>
<evidence type="ECO:0000256" key="1">
    <source>
        <dbReference type="ARBA" id="ARBA00004613"/>
    </source>
</evidence>
<evidence type="ECO:0000256" key="8">
    <source>
        <dbReference type="ARBA" id="ARBA00023157"/>
    </source>
</evidence>
<evidence type="ECO:0000256" key="5">
    <source>
        <dbReference type="ARBA" id="ARBA00022729"/>
    </source>
</evidence>
<gene>
    <name evidence="16" type="ORF">L207DRAFT_591798</name>
</gene>
<keyword evidence="9" id="KW-0325">Glycoprotein</keyword>
<evidence type="ECO:0000313" key="16">
    <source>
        <dbReference type="EMBL" id="PMD31339.1"/>
    </source>
</evidence>
<dbReference type="GO" id="GO:0071555">
    <property type="term" value="P:cell wall organization"/>
    <property type="evidence" value="ECO:0007669"/>
    <property type="project" value="UniProtKB-KW"/>
</dbReference>
<protein>
    <recommendedName>
        <fullName evidence="3">endo-polygalacturonase</fullName>
        <ecNumber evidence="3">3.2.1.15</ecNumber>
    </recommendedName>
</protein>
<evidence type="ECO:0000256" key="10">
    <source>
        <dbReference type="ARBA" id="ARBA00023295"/>
    </source>
</evidence>
<keyword evidence="4" id="KW-0964">Secreted</keyword>
<evidence type="ECO:0000256" key="6">
    <source>
        <dbReference type="ARBA" id="ARBA00022737"/>
    </source>
</evidence>
<keyword evidence="7 15" id="KW-0378">Hydrolase</keyword>
<keyword evidence="17" id="KW-1185">Reference proteome</keyword>
<evidence type="ECO:0000256" key="4">
    <source>
        <dbReference type="ARBA" id="ARBA00022525"/>
    </source>
</evidence>
<dbReference type="GO" id="GO:0004650">
    <property type="term" value="F:polygalacturonase activity"/>
    <property type="evidence" value="ECO:0007669"/>
    <property type="project" value="UniProtKB-EC"/>
</dbReference>
<dbReference type="Proteomes" id="UP000235786">
    <property type="component" value="Unassembled WGS sequence"/>
</dbReference>
<accession>A0A2J6QYM2</accession>
<evidence type="ECO:0000256" key="3">
    <source>
        <dbReference type="ARBA" id="ARBA00012736"/>
    </source>
</evidence>
<dbReference type="Gene3D" id="2.160.20.10">
    <property type="entry name" value="Single-stranded right-handed beta-helix, Pectin lyase-like"/>
    <property type="match status" value="1"/>
</dbReference>
<dbReference type="InterPro" id="IPR006626">
    <property type="entry name" value="PbH1"/>
</dbReference>
<keyword evidence="5" id="KW-0732">Signal</keyword>
<dbReference type="PANTHER" id="PTHR31884">
    <property type="entry name" value="POLYGALACTURONASE"/>
    <property type="match status" value="1"/>
</dbReference>
<dbReference type="InterPro" id="IPR011050">
    <property type="entry name" value="Pectin_lyase_fold/virulence"/>
</dbReference>
<proteinExistence type="inferred from homology"/>
<name>A0A2J6QYM2_HYAVF</name>
<dbReference type="EMBL" id="KZ613963">
    <property type="protein sequence ID" value="PMD31339.1"/>
    <property type="molecule type" value="Genomic_DNA"/>
</dbReference>
<evidence type="ECO:0000256" key="11">
    <source>
        <dbReference type="ARBA" id="ARBA00023316"/>
    </source>
</evidence>
<dbReference type="GO" id="GO:0045490">
    <property type="term" value="P:pectin catabolic process"/>
    <property type="evidence" value="ECO:0007669"/>
    <property type="project" value="UniProtKB-ARBA"/>
</dbReference>
<keyword evidence="8" id="KW-1015">Disulfide bond</keyword>
<comment type="function">
    <text evidence="13">Involved in maceration and soft-rotting of plant tissue. Hydrolyzes the 1,4-alpha glycosidic bonds of de-esterified pectate in the smooth region of the plant cell wall.</text>
</comment>
<evidence type="ECO:0000256" key="9">
    <source>
        <dbReference type="ARBA" id="ARBA00023180"/>
    </source>
</evidence>
<organism evidence="16 17">
    <name type="scientific">Hyaloscypha variabilis (strain UAMH 11265 / GT02V1 / F)</name>
    <name type="common">Meliniomyces variabilis</name>
    <dbReference type="NCBI Taxonomy" id="1149755"/>
    <lineage>
        <taxon>Eukaryota</taxon>
        <taxon>Fungi</taxon>
        <taxon>Dikarya</taxon>
        <taxon>Ascomycota</taxon>
        <taxon>Pezizomycotina</taxon>
        <taxon>Leotiomycetes</taxon>
        <taxon>Helotiales</taxon>
        <taxon>Hyaloscyphaceae</taxon>
        <taxon>Hyaloscypha</taxon>
        <taxon>Hyaloscypha variabilis</taxon>
    </lineage>
</organism>
<dbReference type="EC" id="3.2.1.15" evidence="3"/>
<sequence length="460" mass="47173">MEFAQLISRFFPFSDQPTTRTSLVTSFCATYTAQDITATSAVPSAINSACSGLSKTISEACTCFVTPATTVATTTAKTTTATTLTTSTTKATTTATATAASGAGGTIISTLAGGSGVGGTTCTVTAFADITASMKACSNILISDITVPASTTLSVTVPTSGALIFGGTMTIEYTPDASYTPIVLKGTDAKVVGLEGAVINGLGADYWDGQGSNGGTAKPDHLIKVDDMVSSSFSNIKIINWPTHLFEVTGCTDVTISQLILDNSAGNALDSSGVALGHNTDAFDVSNTDGLYVSGVTVYNQDDCVAVNSGSNMVFENMYCDGGHGLSIGSISSGVTVNNITFKDSSVVNSENGCRIKTDAGDDDSTVSLVTYSNIYVDNISDYAIDVQQDYENGDPTGDPTSGIIVSDITFSDITGSVASGAYEYYILCGSTASCYDFTWMNIDITGGLTECSPSGAECP</sequence>
<evidence type="ECO:0000256" key="13">
    <source>
        <dbReference type="ARBA" id="ARBA00037707"/>
    </source>
</evidence>
<comment type="subcellular location">
    <subcellularLocation>
        <location evidence="1">Secreted</location>
    </subcellularLocation>
</comment>
<dbReference type="InterPro" id="IPR050434">
    <property type="entry name" value="Glycosyl_hydrlase_28"/>
</dbReference>
<dbReference type="PANTHER" id="PTHR31884:SF9">
    <property type="entry name" value="ENDOPOLYGALACTURONASE D-RELATED"/>
    <property type="match status" value="1"/>
</dbReference>